<evidence type="ECO:0000313" key="15">
    <source>
        <dbReference type="EMBL" id="EEF66824.1"/>
    </source>
</evidence>
<dbReference type="PANTHER" id="PTHR30027:SF3">
    <property type="entry name" value="16S RRNA (URACIL(1498)-N(3))-METHYLTRANSFERASE"/>
    <property type="match status" value="1"/>
</dbReference>
<evidence type="ECO:0000256" key="2">
    <source>
        <dbReference type="ARBA" id="ARBA00005528"/>
    </source>
</evidence>
<keyword evidence="5 12" id="KW-0963">Cytoplasm</keyword>
<evidence type="ECO:0000313" key="16">
    <source>
        <dbReference type="Proteomes" id="UP000005950"/>
    </source>
</evidence>
<keyword evidence="6 12" id="KW-0698">rRNA processing</keyword>
<evidence type="ECO:0000256" key="6">
    <source>
        <dbReference type="ARBA" id="ARBA00022552"/>
    </source>
</evidence>
<evidence type="ECO:0000256" key="12">
    <source>
        <dbReference type="PIRNR" id="PIRNR015601"/>
    </source>
</evidence>
<protein>
    <recommendedName>
        <fullName evidence="4 12">Ribosomal RNA small subunit methyltransferase E</fullName>
        <ecNumber evidence="3 12">2.1.1.193</ecNumber>
    </recommendedName>
</protein>
<feature type="domain" description="Ribosomal RNA small subunit methyltransferase E methyltransferase" evidence="13">
    <location>
        <begin position="90"/>
        <end position="250"/>
    </location>
</feature>
<evidence type="ECO:0000256" key="4">
    <source>
        <dbReference type="ARBA" id="ARBA00013673"/>
    </source>
</evidence>
<dbReference type="NCBIfam" id="TIGR00046">
    <property type="entry name" value="RsmE family RNA methyltransferase"/>
    <property type="match status" value="1"/>
</dbReference>
<accession>B9YB17</accession>
<reference evidence="15 16" key="1">
    <citation type="submission" date="2008-12" db="EMBL/GenBank/DDBJ databases">
        <authorList>
            <person name="Fulton L."/>
            <person name="Clifton S."/>
            <person name="Fulton B."/>
            <person name="Xu J."/>
            <person name="Minx P."/>
            <person name="Pepin K.H."/>
            <person name="Johnson M."/>
            <person name="Bhonagiri V."/>
            <person name="Nash W.E."/>
            <person name="Mardis E.R."/>
            <person name="Wilson R.K."/>
        </authorList>
    </citation>
    <scope>NUCLEOTIDE SEQUENCE [LARGE SCALE GENOMIC DNA]</scope>
    <source>
        <strain evidence="15 16">DSM 12042</strain>
    </source>
</reference>
<dbReference type="InterPro" id="IPR029026">
    <property type="entry name" value="tRNA_m1G_MTases_N"/>
</dbReference>
<evidence type="ECO:0000256" key="5">
    <source>
        <dbReference type="ARBA" id="ARBA00022490"/>
    </source>
</evidence>
<comment type="function">
    <text evidence="10 12">Specifically methylates the N3 position of the uracil ring of uridine 1498 (m3U1498) in 16S rRNA. Acts on the fully assembled 30S ribosomal subunit.</text>
</comment>
<evidence type="ECO:0000256" key="1">
    <source>
        <dbReference type="ARBA" id="ARBA00004496"/>
    </source>
</evidence>
<evidence type="ECO:0000256" key="3">
    <source>
        <dbReference type="ARBA" id="ARBA00012328"/>
    </source>
</evidence>
<organism evidence="15 16">
    <name type="scientific">Holdemania filiformis DSM 12042</name>
    <dbReference type="NCBI Taxonomy" id="545696"/>
    <lineage>
        <taxon>Bacteria</taxon>
        <taxon>Bacillati</taxon>
        <taxon>Bacillota</taxon>
        <taxon>Erysipelotrichia</taxon>
        <taxon>Erysipelotrichales</taxon>
        <taxon>Erysipelotrichaceae</taxon>
        <taxon>Holdemania</taxon>
    </lineage>
</organism>
<evidence type="ECO:0000256" key="9">
    <source>
        <dbReference type="ARBA" id="ARBA00022691"/>
    </source>
</evidence>
<dbReference type="InterPro" id="IPR046886">
    <property type="entry name" value="RsmE_MTase_dom"/>
</dbReference>
<dbReference type="NCBIfam" id="NF008692">
    <property type="entry name" value="PRK11713.1-5"/>
    <property type="match status" value="1"/>
</dbReference>
<dbReference type="Pfam" id="PF04452">
    <property type="entry name" value="Methyltrans_RNA"/>
    <property type="match status" value="1"/>
</dbReference>
<comment type="catalytic activity">
    <reaction evidence="11 12">
        <text>uridine(1498) in 16S rRNA + S-adenosyl-L-methionine = N(3)-methyluridine(1498) in 16S rRNA + S-adenosyl-L-homocysteine + H(+)</text>
        <dbReference type="Rhea" id="RHEA:42920"/>
        <dbReference type="Rhea" id="RHEA-COMP:10283"/>
        <dbReference type="Rhea" id="RHEA-COMP:10284"/>
        <dbReference type="ChEBI" id="CHEBI:15378"/>
        <dbReference type="ChEBI" id="CHEBI:57856"/>
        <dbReference type="ChEBI" id="CHEBI:59789"/>
        <dbReference type="ChEBI" id="CHEBI:65315"/>
        <dbReference type="ChEBI" id="CHEBI:74502"/>
        <dbReference type="EC" id="2.1.1.193"/>
    </reaction>
</comment>
<keyword evidence="8 12" id="KW-0808">Transferase</keyword>
<evidence type="ECO:0000256" key="7">
    <source>
        <dbReference type="ARBA" id="ARBA00022603"/>
    </source>
</evidence>
<dbReference type="Proteomes" id="UP000005950">
    <property type="component" value="Unassembled WGS sequence"/>
</dbReference>
<evidence type="ECO:0000256" key="11">
    <source>
        <dbReference type="ARBA" id="ARBA00047944"/>
    </source>
</evidence>
<dbReference type="InterPro" id="IPR015947">
    <property type="entry name" value="PUA-like_sf"/>
</dbReference>
<dbReference type="HOGENOM" id="CLU_067442_5_0_9"/>
<dbReference type="EC" id="2.1.1.193" evidence="3 12"/>
<dbReference type="Pfam" id="PF20260">
    <property type="entry name" value="PUA_4"/>
    <property type="match status" value="1"/>
</dbReference>
<proteinExistence type="inferred from homology"/>
<dbReference type="InterPro" id="IPR029028">
    <property type="entry name" value="Alpha/beta_knot_MTases"/>
</dbReference>
<dbReference type="EMBL" id="ACCF01000192">
    <property type="protein sequence ID" value="EEF66824.1"/>
    <property type="molecule type" value="Genomic_DNA"/>
</dbReference>
<dbReference type="Gene3D" id="3.40.1280.10">
    <property type="match status" value="1"/>
</dbReference>
<reference evidence="15 16" key="2">
    <citation type="submission" date="2009-02" db="EMBL/GenBank/DDBJ databases">
        <title>Draft genome sequence of Holdemania filiformis DSM 12042.</title>
        <authorList>
            <person name="Sudarsanam P."/>
            <person name="Ley R."/>
            <person name="Guruge J."/>
            <person name="Turnbaugh P.J."/>
            <person name="Mahowald M."/>
            <person name="Liep D."/>
            <person name="Gordon J."/>
        </authorList>
    </citation>
    <scope>NUCLEOTIDE SEQUENCE [LARGE SCALE GENOMIC DNA]</scope>
    <source>
        <strain evidence="15 16">DSM 12042</strain>
    </source>
</reference>
<dbReference type="InterPro" id="IPR046887">
    <property type="entry name" value="RsmE_PUA-like"/>
</dbReference>
<dbReference type="STRING" id="545696.HOLDEFILI_03023"/>
<evidence type="ECO:0000259" key="14">
    <source>
        <dbReference type="Pfam" id="PF20260"/>
    </source>
</evidence>
<comment type="subcellular location">
    <subcellularLocation>
        <location evidence="1 12">Cytoplasm</location>
    </subcellularLocation>
</comment>
<dbReference type="GO" id="GO:0070042">
    <property type="term" value="F:rRNA (uridine-N3-)-methyltransferase activity"/>
    <property type="evidence" value="ECO:0007669"/>
    <property type="project" value="TreeGrafter"/>
</dbReference>
<dbReference type="eggNOG" id="COG1385">
    <property type="taxonomic scope" value="Bacteria"/>
</dbReference>
<gene>
    <name evidence="15" type="ORF">HOLDEFILI_03023</name>
</gene>
<dbReference type="OrthoDB" id="9815641at2"/>
<dbReference type="PANTHER" id="PTHR30027">
    <property type="entry name" value="RIBOSOMAL RNA SMALL SUBUNIT METHYLTRANSFERASE E"/>
    <property type="match status" value="1"/>
</dbReference>
<keyword evidence="7 12" id="KW-0489">Methyltransferase</keyword>
<evidence type="ECO:0000256" key="10">
    <source>
        <dbReference type="ARBA" id="ARBA00025699"/>
    </source>
</evidence>
<keyword evidence="9 12" id="KW-0949">S-adenosyl-L-methionine</keyword>
<comment type="similarity">
    <text evidence="2 12">Belongs to the RNA methyltransferase RsmE family.</text>
</comment>
<comment type="caution">
    <text evidence="15">The sequence shown here is derived from an EMBL/GenBank/DDBJ whole genome shotgun (WGS) entry which is preliminary data.</text>
</comment>
<dbReference type="AlphaFoldDB" id="B9YB17"/>
<feature type="domain" description="Ribosomal RNA small subunit methyltransferase E PUA-like" evidence="14">
    <location>
        <begin position="41"/>
        <end position="68"/>
    </location>
</feature>
<dbReference type="SUPFAM" id="SSF75217">
    <property type="entry name" value="alpha/beta knot"/>
    <property type="match status" value="1"/>
</dbReference>
<dbReference type="PIRSF" id="PIRSF015601">
    <property type="entry name" value="MTase_slr0722"/>
    <property type="match status" value="1"/>
</dbReference>
<evidence type="ECO:0000259" key="13">
    <source>
        <dbReference type="Pfam" id="PF04452"/>
    </source>
</evidence>
<dbReference type="GO" id="GO:0070475">
    <property type="term" value="P:rRNA base methylation"/>
    <property type="evidence" value="ECO:0007669"/>
    <property type="project" value="TreeGrafter"/>
</dbReference>
<name>B9YB17_9FIRM</name>
<sequence>MKAGFSFPSERFSGKIKHGDNMQQIFIQQKTHVGSVIEPDPQQRHHLQRVLRMKEGETLRVIDAEGAVFCGVLDGAGQIQITELLDEDRELPVTLTLVAGLIKGERWDWLLQKCTELGVSRIVPFQSSRTVVKLESDKVDKKLERWQKIVQEASQQCKRTQRPQVCAPIELADAGAWRSEQNFVAYEDEALHGGLLSAQLEKGRSVTLVIGPEGGFSPAEIERLQTQGYRCCSLGKRILRAETAAVAAVCLAGAVLEG</sequence>
<dbReference type="SUPFAM" id="SSF88697">
    <property type="entry name" value="PUA domain-like"/>
    <property type="match status" value="1"/>
</dbReference>
<evidence type="ECO:0000256" key="8">
    <source>
        <dbReference type="ARBA" id="ARBA00022679"/>
    </source>
</evidence>
<dbReference type="InterPro" id="IPR006700">
    <property type="entry name" value="RsmE"/>
</dbReference>
<dbReference type="CDD" id="cd18084">
    <property type="entry name" value="RsmE-like"/>
    <property type="match status" value="1"/>
</dbReference>
<dbReference type="GO" id="GO:0005737">
    <property type="term" value="C:cytoplasm"/>
    <property type="evidence" value="ECO:0007669"/>
    <property type="project" value="UniProtKB-SubCell"/>
</dbReference>